<keyword evidence="6" id="KW-0799">Topoisomerase</keyword>
<dbReference type="SMART" id="SM00436">
    <property type="entry name" value="TOP1Bc"/>
    <property type="match status" value="1"/>
</dbReference>
<sequence length="728" mass="83215">MKTVILAEKPSQAKAYAEAFQQRKKRDGYYEINDPLFTGEVTITYGFGHLVDMVPPGAYEQRWARWSLENLPIFPETFQYEVPTDKKAQFAIVKKELQSADTIIVATDGDREGEAIAWSIIRQAKAFSKEKKYLRLWINSLEKEAIYDGFKNLRPGEYYFPKYKEAKARQNADWLIGMNGSPLYSLLLQNKGIDGSFSLGRVQTPTLYMIFKLQEEIKHFKKEPYFEGEGEIRHQNGQFIGKMEPKRSFKTSEALTAELQNLGAHIGVQEGQINQVIKKEKQLRSPRLFSLSSLQSKMNQMMKASAKATLEAVQGLYESKFLSYPRTDSPYITDNEHHYLVQRLDKYKGFLGAETIETPELFPKKRYVDASKVQEHHAIIPTKTIPTKERFSKLSRLQQAVYLQVLQTTIAMFARNYIYEETTVLTAVNELKLKSIGKVPIQQGWQAILNTGKKKKKDLQKLPVIQEGELVEVELKSLEKETQPPKPYNEGTLITAMKTAGKTLDDNEAQEILKEVEGIGTEATRANIIENLKQRHYIEVKKNELFVTSKGVTLCKAVASEPLLTSAEMTARWEGYLRKIGENQGTPEVFLENIKKFILHLLESVPQQIQQVDLSKEVTGTRQIKALEKKNDQLGRCPKCQNGIVMLYPKVATCLNPECDFKLWPIVAKKKLTKTNLRELLSKRKTSKVIKGFTGKKGNFDAVLVLKEDLTIGFEFPWMNKVKTEEEP</sequence>
<dbReference type="PANTHER" id="PTHR11390">
    <property type="entry name" value="PROKARYOTIC DNA TOPOISOMERASE"/>
    <property type="match status" value="1"/>
</dbReference>
<evidence type="ECO:0000256" key="1">
    <source>
        <dbReference type="ARBA" id="ARBA00000213"/>
    </source>
</evidence>
<evidence type="ECO:0000256" key="3">
    <source>
        <dbReference type="ARBA" id="ARBA00012891"/>
    </source>
</evidence>
<feature type="domain" description="Toprim" evidence="13">
    <location>
        <begin position="2"/>
        <end position="139"/>
    </location>
</feature>
<dbReference type="NCBIfam" id="TIGR01056">
    <property type="entry name" value="topB"/>
    <property type="match status" value="1"/>
</dbReference>
<keyword evidence="8" id="KW-0413">Isomerase</keyword>
<dbReference type="PRINTS" id="PR00417">
    <property type="entry name" value="PRTPISMRASEI"/>
</dbReference>
<dbReference type="Gene3D" id="2.70.20.10">
    <property type="entry name" value="Topoisomerase I, domain 3"/>
    <property type="match status" value="1"/>
</dbReference>
<dbReference type="Pfam" id="PF01131">
    <property type="entry name" value="Topoisom_bac"/>
    <property type="match status" value="1"/>
</dbReference>
<evidence type="ECO:0000313" key="16">
    <source>
        <dbReference type="Proteomes" id="UP000664832"/>
    </source>
</evidence>
<dbReference type="Pfam" id="PF01751">
    <property type="entry name" value="Toprim"/>
    <property type="match status" value="1"/>
</dbReference>
<evidence type="ECO:0000256" key="2">
    <source>
        <dbReference type="ARBA" id="ARBA00009446"/>
    </source>
</evidence>
<comment type="caution">
    <text evidence="15">The sequence shown here is derived from an EMBL/GenBank/DDBJ whole genome shotgun (WGS) entry which is preliminary data.</text>
</comment>
<evidence type="ECO:0000256" key="9">
    <source>
        <dbReference type="ARBA" id="ARBA00030003"/>
    </source>
</evidence>
<dbReference type="PANTHER" id="PTHR11390:SF21">
    <property type="entry name" value="DNA TOPOISOMERASE 3-ALPHA"/>
    <property type="match status" value="1"/>
</dbReference>
<keyword evidence="5" id="KW-0460">Magnesium</keyword>
<dbReference type="SMART" id="SM00493">
    <property type="entry name" value="TOPRIM"/>
    <property type="match status" value="1"/>
</dbReference>
<dbReference type="Gene3D" id="3.40.50.140">
    <property type="match status" value="1"/>
</dbReference>
<feature type="domain" description="Topo IA-type catalytic" evidence="14">
    <location>
        <begin position="159"/>
        <end position="602"/>
    </location>
</feature>
<dbReference type="InterPro" id="IPR006171">
    <property type="entry name" value="TOPRIM_dom"/>
</dbReference>
<proteinExistence type="inferred from homology"/>
<dbReference type="InterPro" id="IPR013825">
    <property type="entry name" value="Topo_IA_cen_sub2"/>
</dbReference>
<dbReference type="PROSITE" id="PS52039">
    <property type="entry name" value="TOPO_IA_2"/>
    <property type="match status" value="1"/>
</dbReference>
<evidence type="ECO:0000256" key="10">
    <source>
        <dbReference type="ARBA" id="ARBA00031985"/>
    </source>
</evidence>
<dbReference type="InterPro" id="IPR025589">
    <property type="entry name" value="Toprim_C_rpt"/>
</dbReference>
<name>A0ABS3HZ71_9ENTE</name>
<comment type="catalytic activity">
    <reaction evidence="1">
        <text>ATP-independent breakage of single-stranded DNA, followed by passage and rejoining.</text>
        <dbReference type="EC" id="5.6.2.1"/>
    </reaction>
</comment>
<evidence type="ECO:0000259" key="13">
    <source>
        <dbReference type="PROSITE" id="PS50880"/>
    </source>
</evidence>
<accession>A0ABS3HZ71</accession>
<dbReference type="CDD" id="cd00186">
    <property type="entry name" value="TOP1Ac"/>
    <property type="match status" value="1"/>
</dbReference>
<comment type="similarity">
    <text evidence="2">Belongs to the type IA topoisomerase family.</text>
</comment>
<dbReference type="Gene3D" id="1.10.290.10">
    <property type="entry name" value="Topoisomerase I, domain 4"/>
    <property type="match status" value="1"/>
</dbReference>
<evidence type="ECO:0000256" key="4">
    <source>
        <dbReference type="ARBA" id="ARBA00022723"/>
    </source>
</evidence>
<evidence type="ECO:0000256" key="7">
    <source>
        <dbReference type="ARBA" id="ARBA00023125"/>
    </source>
</evidence>
<evidence type="ECO:0000313" key="15">
    <source>
        <dbReference type="EMBL" id="MBO0481153.1"/>
    </source>
</evidence>
<evidence type="ECO:0000256" key="12">
    <source>
        <dbReference type="ARBA" id="ARBA00032877"/>
    </source>
</evidence>
<dbReference type="InterPro" id="IPR023405">
    <property type="entry name" value="Topo_IA_core_domain"/>
</dbReference>
<dbReference type="Gene3D" id="1.10.460.10">
    <property type="entry name" value="Topoisomerase I, domain 2"/>
    <property type="match status" value="1"/>
</dbReference>
<dbReference type="EMBL" id="JAFLWI010000002">
    <property type="protein sequence ID" value="MBO0481153.1"/>
    <property type="molecule type" value="Genomic_DNA"/>
</dbReference>
<dbReference type="PROSITE" id="PS50880">
    <property type="entry name" value="TOPRIM"/>
    <property type="match status" value="1"/>
</dbReference>
<keyword evidence="16" id="KW-1185">Reference proteome</keyword>
<dbReference type="CDD" id="cd03362">
    <property type="entry name" value="TOPRIM_TopoIA_TopoIII"/>
    <property type="match status" value="1"/>
</dbReference>
<dbReference type="EC" id="5.6.2.1" evidence="3"/>
<organism evidence="15 16">
    <name type="scientific">Candidatus Enterococcus courvalinii</name>
    <dbReference type="NCBI Taxonomy" id="2815329"/>
    <lineage>
        <taxon>Bacteria</taxon>
        <taxon>Bacillati</taxon>
        <taxon>Bacillota</taxon>
        <taxon>Bacilli</taxon>
        <taxon>Lactobacillales</taxon>
        <taxon>Enterococcaceae</taxon>
        <taxon>Enterococcus</taxon>
    </lineage>
</organism>
<dbReference type="Proteomes" id="UP000664832">
    <property type="component" value="Unassembled WGS sequence"/>
</dbReference>
<keyword evidence="4" id="KW-0479">Metal-binding</keyword>
<dbReference type="InterPro" id="IPR000380">
    <property type="entry name" value="Topo_IA"/>
</dbReference>
<dbReference type="PROSITE" id="PS00396">
    <property type="entry name" value="TOPO_IA_1"/>
    <property type="match status" value="1"/>
</dbReference>
<evidence type="ECO:0000256" key="6">
    <source>
        <dbReference type="ARBA" id="ARBA00023029"/>
    </source>
</evidence>
<dbReference type="InterPro" id="IPR003601">
    <property type="entry name" value="Topo_IA_2"/>
</dbReference>
<evidence type="ECO:0000256" key="8">
    <source>
        <dbReference type="ARBA" id="ARBA00023235"/>
    </source>
</evidence>
<evidence type="ECO:0000256" key="5">
    <source>
        <dbReference type="ARBA" id="ARBA00022842"/>
    </source>
</evidence>
<dbReference type="InterPro" id="IPR034144">
    <property type="entry name" value="TOPRIM_TopoIII"/>
</dbReference>
<reference evidence="15 16" key="1">
    <citation type="submission" date="2021-03" db="EMBL/GenBank/DDBJ databases">
        <title>Enterococcal diversity collection.</title>
        <authorList>
            <person name="Gilmore M.S."/>
            <person name="Schwartzman J."/>
            <person name="Van Tyne D."/>
            <person name="Martin M."/>
            <person name="Earl A.M."/>
            <person name="Manson A.L."/>
            <person name="Straub T."/>
            <person name="Salamzade R."/>
            <person name="Saavedra J."/>
            <person name="Lebreton F."/>
            <person name="Prichula J."/>
            <person name="Schaufler K."/>
            <person name="Gaca A."/>
            <person name="Sgardioli B."/>
            <person name="Wagenaar J."/>
            <person name="Strong T."/>
        </authorList>
    </citation>
    <scope>NUCLEOTIDE SEQUENCE [LARGE SCALE GENOMIC DNA]</scope>
    <source>
        <strain evidence="15 16">MSG2901</strain>
    </source>
</reference>
<protein>
    <recommendedName>
        <fullName evidence="3">DNA topoisomerase</fullName>
        <ecNumber evidence="3">5.6.2.1</ecNumber>
    </recommendedName>
    <alternativeName>
        <fullName evidence="12">Omega-protein</fullName>
    </alternativeName>
    <alternativeName>
        <fullName evidence="11">Relaxing enzyme</fullName>
    </alternativeName>
    <alternativeName>
        <fullName evidence="9">Swivelase</fullName>
    </alternativeName>
    <alternativeName>
        <fullName evidence="10">Untwisting enzyme</fullName>
    </alternativeName>
</protein>
<dbReference type="InterPro" id="IPR013497">
    <property type="entry name" value="Topo_IA_cen"/>
</dbReference>
<dbReference type="RefSeq" id="WP_206897984.1">
    <property type="nucleotide sequence ID" value="NZ_JAFLWI010000002.1"/>
</dbReference>
<dbReference type="InterPro" id="IPR003602">
    <property type="entry name" value="Topo_IA_DNA-bd_dom"/>
</dbReference>
<evidence type="ECO:0000256" key="11">
    <source>
        <dbReference type="ARBA" id="ARBA00032235"/>
    </source>
</evidence>
<dbReference type="InterPro" id="IPR005738">
    <property type="entry name" value="TopoIII"/>
</dbReference>
<evidence type="ECO:0000259" key="14">
    <source>
        <dbReference type="PROSITE" id="PS52039"/>
    </source>
</evidence>
<dbReference type="InterPro" id="IPR023406">
    <property type="entry name" value="Topo_IA_AS"/>
</dbReference>
<dbReference type="InterPro" id="IPR013824">
    <property type="entry name" value="Topo_IA_cen_sub1"/>
</dbReference>
<dbReference type="SMART" id="SM00437">
    <property type="entry name" value="TOP1Ac"/>
    <property type="match status" value="1"/>
</dbReference>
<gene>
    <name evidence="15" type="primary">topB</name>
    <name evidence="15" type="ORF">JZO71_02310</name>
</gene>
<dbReference type="InterPro" id="IPR013826">
    <property type="entry name" value="Topo_IA_cen_sub3"/>
</dbReference>
<keyword evidence="7" id="KW-0238">DNA-binding</keyword>
<dbReference type="Pfam" id="PF13342">
    <property type="entry name" value="Toprim_Crpt"/>
    <property type="match status" value="1"/>
</dbReference>
<dbReference type="SUPFAM" id="SSF56712">
    <property type="entry name" value="Prokaryotic type I DNA topoisomerase"/>
    <property type="match status" value="1"/>
</dbReference>